<feature type="domain" description="AB hydrolase-1" evidence="2">
    <location>
        <begin position="50"/>
        <end position="277"/>
    </location>
</feature>
<dbReference type="PANTHER" id="PTHR37017">
    <property type="entry name" value="AB HYDROLASE-1 DOMAIN-CONTAINING PROTEIN-RELATED"/>
    <property type="match status" value="1"/>
</dbReference>
<keyword evidence="3" id="KW-0378">Hydrolase</keyword>
<gene>
    <name evidence="3" type="ORF">ACFPL4_31170</name>
</gene>
<feature type="chain" id="PRO_5045888772" evidence="1">
    <location>
        <begin position="25"/>
        <end position="290"/>
    </location>
</feature>
<dbReference type="InterPro" id="IPR006311">
    <property type="entry name" value="TAT_signal"/>
</dbReference>
<evidence type="ECO:0000313" key="3">
    <source>
        <dbReference type="EMBL" id="MFC4982751.1"/>
    </source>
</evidence>
<protein>
    <submittedName>
        <fullName evidence="3">Alpha/beta fold hydrolase</fullName>
    </submittedName>
</protein>
<evidence type="ECO:0000256" key="1">
    <source>
        <dbReference type="SAM" id="SignalP"/>
    </source>
</evidence>
<sequence length="290" mass="29471">MHVRSRRTLVAALTVVSAGSLALAAPTTAAPNASTAVSATSATTVAKPTIVLVHGAWADASSWNPVISRLQHAGYTVYAPPNPLRGVASDAETIADFVSTIPGPVVLVGHSYGGMVITNAATSLPNVKALVYDDAYIPDQGETVFQINSAQPGSCVSVDPSLFLNLVPYPGAASGDADAYLKTASGPSYKGFGKCFANGVPRAQASLLAAGQRPFAVSAGSEPSGAPAWKTLPSWAVVGTQDNVIPPAEQLVMAKRAGSHIVKVRAGHLSLITHPGTVTNTVIAAARATG</sequence>
<dbReference type="PANTHER" id="PTHR37017:SF11">
    <property type="entry name" value="ESTERASE_LIPASE_THIOESTERASE DOMAIN-CONTAINING PROTEIN"/>
    <property type="match status" value="1"/>
</dbReference>
<dbReference type="GeneID" id="31234076"/>
<organism evidence="3 4">
    <name type="scientific">Streptomyces atroolivaceus</name>
    <dbReference type="NCBI Taxonomy" id="66869"/>
    <lineage>
        <taxon>Bacteria</taxon>
        <taxon>Bacillati</taxon>
        <taxon>Actinomycetota</taxon>
        <taxon>Actinomycetes</taxon>
        <taxon>Kitasatosporales</taxon>
        <taxon>Streptomycetaceae</taxon>
        <taxon>Streptomyces</taxon>
    </lineage>
</organism>
<evidence type="ECO:0000259" key="2">
    <source>
        <dbReference type="Pfam" id="PF12697"/>
    </source>
</evidence>
<dbReference type="InterPro" id="IPR000073">
    <property type="entry name" value="AB_hydrolase_1"/>
</dbReference>
<dbReference type="EMBL" id="JBHSJE010000012">
    <property type="protein sequence ID" value="MFC4982751.1"/>
    <property type="molecule type" value="Genomic_DNA"/>
</dbReference>
<dbReference type="Pfam" id="PF12697">
    <property type="entry name" value="Abhydrolase_6"/>
    <property type="match status" value="1"/>
</dbReference>
<name>A0ABV9VGA3_STRAZ</name>
<reference evidence="4" key="1">
    <citation type="journal article" date="2019" name="Int. J. Syst. Evol. Microbiol.">
        <title>The Global Catalogue of Microorganisms (GCM) 10K type strain sequencing project: providing services to taxonomists for standard genome sequencing and annotation.</title>
        <authorList>
            <consortium name="The Broad Institute Genomics Platform"/>
            <consortium name="The Broad Institute Genome Sequencing Center for Infectious Disease"/>
            <person name="Wu L."/>
            <person name="Ma J."/>
        </authorList>
    </citation>
    <scope>NUCLEOTIDE SEQUENCE [LARGE SCALE GENOMIC DNA]</scope>
    <source>
        <strain evidence="4">ICMP 257</strain>
    </source>
</reference>
<proteinExistence type="predicted"/>
<feature type="signal peptide" evidence="1">
    <location>
        <begin position="1"/>
        <end position="24"/>
    </location>
</feature>
<accession>A0ABV9VGA3</accession>
<dbReference type="Gene3D" id="3.40.50.1820">
    <property type="entry name" value="alpha/beta hydrolase"/>
    <property type="match status" value="1"/>
</dbReference>
<dbReference type="InterPro" id="IPR029058">
    <property type="entry name" value="AB_hydrolase_fold"/>
</dbReference>
<dbReference type="InterPro" id="IPR052897">
    <property type="entry name" value="Sec-Metab_Biosynth_Hydrolase"/>
</dbReference>
<dbReference type="GO" id="GO:0016787">
    <property type="term" value="F:hydrolase activity"/>
    <property type="evidence" value="ECO:0007669"/>
    <property type="project" value="UniProtKB-KW"/>
</dbReference>
<dbReference type="SUPFAM" id="SSF53474">
    <property type="entry name" value="alpha/beta-Hydrolases"/>
    <property type="match status" value="1"/>
</dbReference>
<dbReference type="RefSeq" id="WP_078598007.1">
    <property type="nucleotide sequence ID" value="NZ_JBHSJE010000012.1"/>
</dbReference>
<evidence type="ECO:0000313" key="4">
    <source>
        <dbReference type="Proteomes" id="UP001595908"/>
    </source>
</evidence>
<keyword evidence="1" id="KW-0732">Signal</keyword>
<keyword evidence="4" id="KW-1185">Reference proteome</keyword>
<dbReference type="Proteomes" id="UP001595908">
    <property type="component" value="Unassembled WGS sequence"/>
</dbReference>
<dbReference type="PROSITE" id="PS51318">
    <property type="entry name" value="TAT"/>
    <property type="match status" value="1"/>
</dbReference>
<comment type="caution">
    <text evidence="3">The sequence shown here is derived from an EMBL/GenBank/DDBJ whole genome shotgun (WGS) entry which is preliminary data.</text>
</comment>